<evidence type="ECO:0000256" key="2">
    <source>
        <dbReference type="ARBA" id="ARBA00022679"/>
    </source>
</evidence>
<keyword evidence="4" id="KW-1185">Reference proteome</keyword>
<protein>
    <submittedName>
        <fullName evidence="3">16S rRNA (Guanine(966)-N(2))-methyltransferase RsmD</fullName>
    </submittedName>
</protein>
<dbReference type="PROSITE" id="PS00092">
    <property type="entry name" value="N6_MTASE"/>
    <property type="match status" value="1"/>
</dbReference>
<dbReference type="PANTHER" id="PTHR43542">
    <property type="entry name" value="METHYLTRANSFERASE"/>
    <property type="match status" value="1"/>
</dbReference>
<organism evidence="3 4">
    <name type="scientific">Desulfoprunum benzoelyticum</name>
    <dbReference type="NCBI Taxonomy" id="1506996"/>
    <lineage>
        <taxon>Bacteria</taxon>
        <taxon>Pseudomonadati</taxon>
        <taxon>Thermodesulfobacteriota</taxon>
        <taxon>Desulfobulbia</taxon>
        <taxon>Desulfobulbales</taxon>
        <taxon>Desulfobulbaceae</taxon>
        <taxon>Desulfoprunum</taxon>
    </lineage>
</organism>
<dbReference type="GO" id="GO:0031167">
    <property type="term" value="P:rRNA methylation"/>
    <property type="evidence" value="ECO:0007669"/>
    <property type="project" value="InterPro"/>
</dbReference>
<evidence type="ECO:0000313" key="4">
    <source>
        <dbReference type="Proteomes" id="UP000539642"/>
    </source>
</evidence>
<dbReference type="GO" id="GO:0003676">
    <property type="term" value="F:nucleic acid binding"/>
    <property type="evidence" value="ECO:0007669"/>
    <property type="project" value="InterPro"/>
</dbReference>
<keyword evidence="1 3" id="KW-0489">Methyltransferase</keyword>
<dbReference type="Proteomes" id="UP000539642">
    <property type="component" value="Unassembled WGS sequence"/>
</dbReference>
<dbReference type="AlphaFoldDB" id="A0A840URM1"/>
<sequence length="191" mass="21495">MFNVIGQRPQEAVVLDLYAGTGALGLEAFSRGAARVLFVDSSRLALDLITRNIRACAGVEEWSPETSSAVVQPRLSLIQHDLRRGLPVRQFQHKRFSLFDLIFLDPPYAKGLCQRTLHDLDDSHLLAPEGLLIAEERADEKPEDNFTTLKLIDKRVYGDTAFWIFQRMQPDTGLSRELAAHSHTTRSSHAE</sequence>
<accession>A0A840URM1</accession>
<dbReference type="CDD" id="cd02440">
    <property type="entry name" value="AdoMet_MTases"/>
    <property type="match status" value="1"/>
</dbReference>
<dbReference type="PIRSF" id="PIRSF004553">
    <property type="entry name" value="CHP00095"/>
    <property type="match status" value="1"/>
</dbReference>
<name>A0A840URM1_9BACT</name>
<dbReference type="Pfam" id="PF03602">
    <property type="entry name" value="Cons_hypoth95"/>
    <property type="match status" value="1"/>
</dbReference>
<dbReference type="InterPro" id="IPR029063">
    <property type="entry name" value="SAM-dependent_MTases_sf"/>
</dbReference>
<dbReference type="InterPro" id="IPR002052">
    <property type="entry name" value="DNA_methylase_N6_adenine_CS"/>
</dbReference>
<proteinExistence type="predicted"/>
<gene>
    <name evidence="3" type="ORF">HNQ81_002608</name>
</gene>
<dbReference type="PANTHER" id="PTHR43542:SF1">
    <property type="entry name" value="METHYLTRANSFERASE"/>
    <property type="match status" value="1"/>
</dbReference>
<evidence type="ECO:0000313" key="3">
    <source>
        <dbReference type="EMBL" id="MBB5348867.1"/>
    </source>
</evidence>
<dbReference type="GO" id="GO:0008168">
    <property type="term" value="F:methyltransferase activity"/>
    <property type="evidence" value="ECO:0007669"/>
    <property type="project" value="UniProtKB-KW"/>
</dbReference>
<dbReference type="EMBL" id="JACHEO010000016">
    <property type="protein sequence ID" value="MBB5348867.1"/>
    <property type="molecule type" value="Genomic_DNA"/>
</dbReference>
<keyword evidence="2 3" id="KW-0808">Transferase</keyword>
<reference evidence="3 4" key="1">
    <citation type="submission" date="2020-08" db="EMBL/GenBank/DDBJ databases">
        <title>Genomic Encyclopedia of Type Strains, Phase IV (KMG-IV): sequencing the most valuable type-strain genomes for metagenomic binning, comparative biology and taxonomic classification.</title>
        <authorList>
            <person name="Goeker M."/>
        </authorList>
    </citation>
    <scope>NUCLEOTIDE SEQUENCE [LARGE SCALE GENOMIC DNA]</scope>
    <source>
        <strain evidence="3 4">DSM 28570</strain>
    </source>
</reference>
<evidence type="ECO:0000256" key="1">
    <source>
        <dbReference type="ARBA" id="ARBA00022603"/>
    </source>
</evidence>
<comment type="caution">
    <text evidence="3">The sequence shown here is derived from an EMBL/GenBank/DDBJ whole genome shotgun (WGS) entry which is preliminary data.</text>
</comment>
<dbReference type="SUPFAM" id="SSF53335">
    <property type="entry name" value="S-adenosyl-L-methionine-dependent methyltransferases"/>
    <property type="match status" value="1"/>
</dbReference>
<dbReference type="InterPro" id="IPR004398">
    <property type="entry name" value="RNA_MeTrfase_RsmD"/>
</dbReference>
<dbReference type="Gene3D" id="3.40.50.150">
    <property type="entry name" value="Vaccinia Virus protein VP39"/>
    <property type="match status" value="1"/>
</dbReference>